<dbReference type="SUPFAM" id="SSF52540">
    <property type="entry name" value="P-loop containing nucleoside triphosphate hydrolases"/>
    <property type="match status" value="1"/>
</dbReference>
<dbReference type="InterPro" id="IPR027417">
    <property type="entry name" value="P-loop_NTPase"/>
</dbReference>
<dbReference type="PROSITE" id="PS50893">
    <property type="entry name" value="ABC_TRANSPORTER_2"/>
    <property type="match status" value="1"/>
</dbReference>
<gene>
    <name evidence="6" type="ORF">J2Z82_001264</name>
</gene>
<protein>
    <submittedName>
        <fullName evidence="6">Peptide/nickel transport system ATP-binding protein/oligopeptide transport system ATP-binding protein</fullName>
    </submittedName>
</protein>
<reference evidence="6 7" key="1">
    <citation type="submission" date="2021-03" db="EMBL/GenBank/DDBJ databases">
        <title>Genomic Encyclopedia of Type Strains, Phase IV (KMG-IV): sequencing the most valuable type-strain genomes for metagenomic binning, comparative biology and taxonomic classification.</title>
        <authorList>
            <person name="Goeker M."/>
        </authorList>
    </citation>
    <scope>NUCLEOTIDE SEQUENCE [LARGE SCALE GENOMIC DNA]</scope>
    <source>
        <strain evidence="6 7">DSM 21085</strain>
    </source>
</reference>
<accession>A0ABS4HBT4</accession>
<dbReference type="PROSITE" id="PS00211">
    <property type="entry name" value="ABC_TRANSPORTER_1"/>
    <property type="match status" value="1"/>
</dbReference>
<dbReference type="InterPro" id="IPR050319">
    <property type="entry name" value="ABC_transp_ATP-bind"/>
</dbReference>
<dbReference type="PANTHER" id="PTHR43776:SF7">
    <property type="entry name" value="D,D-DIPEPTIDE TRANSPORT ATP-BINDING PROTEIN DDPF-RELATED"/>
    <property type="match status" value="1"/>
</dbReference>
<comment type="similarity">
    <text evidence="1">Belongs to the ABC transporter superfamily.</text>
</comment>
<comment type="caution">
    <text evidence="6">The sequence shown here is derived from an EMBL/GenBank/DDBJ whole genome shotgun (WGS) entry which is preliminary data.</text>
</comment>
<sequence>MLYVNKLIKTFEDLHAVNDVSFQIEKGESYGLVGESGSGKSTIGNMIIGLLDPTSGNIRLHGKNLWKGKKFIRPYPGQMQIVFQDPQSSLDSRFRIRDIVTEPFKAFSRKEQKQKMTNINMAEIMQRVGLHEEHLDRYPHEFSGGQRQRIAIARAIITNPEFIILDEPTSALDVSVQAQILNLLKYLQEELDLTYLFISHDMSVIRYMSDKIGVLYQGKLIEEGETEMIFKNPKQDYTKKLFASLPQLSSQGS</sequence>
<dbReference type="Pfam" id="PF00005">
    <property type="entry name" value="ABC_tran"/>
    <property type="match status" value="1"/>
</dbReference>
<evidence type="ECO:0000256" key="4">
    <source>
        <dbReference type="ARBA" id="ARBA00022840"/>
    </source>
</evidence>
<keyword evidence="2" id="KW-0813">Transport</keyword>
<name>A0ABS4HBT4_9BACI</name>
<dbReference type="InterPro" id="IPR003439">
    <property type="entry name" value="ABC_transporter-like_ATP-bd"/>
</dbReference>
<dbReference type="EMBL" id="JAGGKK010000005">
    <property type="protein sequence ID" value="MBP1948328.1"/>
    <property type="molecule type" value="Genomic_DNA"/>
</dbReference>
<proteinExistence type="inferred from homology"/>
<dbReference type="Proteomes" id="UP001519328">
    <property type="component" value="Unassembled WGS sequence"/>
</dbReference>
<dbReference type="Gene3D" id="3.40.50.300">
    <property type="entry name" value="P-loop containing nucleotide triphosphate hydrolases"/>
    <property type="match status" value="1"/>
</dbReference>
<dbReference type="SMART" id="SM00382">
    <property type="entry name" value="AAA"/>
    <property type="match status" value="1"/>
</dbReference>
<dbReference type="PANTHER" id="PTHR43776">
    <property type="entry name" value="TRANSPORT ATP-BINDING PROTEIN"/>
    <property type="match status" value="1"/>
</dbReference>
<evidence type="ECO:0000259" key="5">
    <source>
        <dbReference type="PROSITE" id="PS50893"/>
    </source>
</evidence>
<keyword evidence="3" id="KW-0547">Nucleotide-binding</keyword>
<dbReference type="GO" id="GO:0005524">
    <property type="term" value="F:ATP binding"/>
    <property type="evidence" value="ECO:0007669"/>
    <property type="project" value="UniProtKB-KW"/>
</dbReference>
<evidence type="ECO:0000256" key="1">
    <source>
        <dbReference type="ARBA" id="ARBA00005417"/>
    </source>
</evidence>
<evidence type="ECO:0000313" key="6">
    <source>
        <dbReference type="EMBL" id="MBP1948328.1"/>
    </source>
</evidence>
<organism evidence="6 7">
    <name type="scientific">Virgibacillus litoralis</name>
    <dbReference type="NCBI Taxonomy" id="578221"/>
    <lineage>
        <taxon>Bacteria</taxon>
        <taxon>Bacillati</taxon>
        <taxon>Bacillota</taxon>
        <taxon>Bacilli</taxon>
        <taxon>Bacillales</taxon>
        <taxon>Bacillaceae</taxon>
        <taxon>Virgibacillus</taxon>
    </lineage>
</organism>
<dbReference type="InterPro" id="IPR003593">
    <property type="entry name" value="AAA+_ATPase"/>
</dbReference>
<evidence type="ECO:0000313" key="7">
    <source>
        <dbReference type="Proteomes" id="UP001519328"/>
    </source>
</evidence>
<keyword evidence="7" id="KW-1185">Reference proteome</keyword>
<keyword evidence="4 6" id="KW-0067">ATP-binding</keyword>
<feature type="domain" description="ABC transporter" evidence="5">
    <location>
        <begin position="2"/>
        <end position="242"/>
    </location>
</feature>
<dbReference type="CDD" id="cd03257">
    <property type="entry name" value="ABC_NikE_OppD_transporters"/>
    <property type="match status" value="1"/>
</dbReference>
<evidence type="ECO:0000256" key="2">
    <source>
        <dbReference type="ARBA" id="ARBA00022448"/>
    </source>
</evidence>
<dbReference type="InterPro" id="IPR017871">
    <property type="entry name" value="ABC_transporter-like_CS"/>
</dbReference>
<evidence type="ECO:0000256" key="3">
    <source>
        <dbReference type="ARBA" id="ARBA00022741"/>
    </source>
</evidence>